<evidence type="ECO:0000313" key="1">
    <source>
        <dbReference type="EMBL" id="BET96485.1"/>
    </source>
</evidence>
<protein>
    <submittedName>
        <fullName evidence="2">Uncharacterized protein</fullName>
    </submittedName>
</protein>
<accession>A0ABM8JXC6</accession>
<dbReference type="EMBL" id="AP028978">
    <property type="protein sequence ID" value="BET97748.1"/>
    <property type="molecule type" value="Genomic_DNA"/>
</dbReference>
<reference evidence="2 4" key="1">
    <citation type="submission" date="2023-10" db="EMBL/GenBank/DDBJ databases">
        <title>Xenorhabdus taiwanensis sp. nov., a symbiotic bacterium associated with the entomopathogenic nematode Steinernema taiwanensis.</title>
        <authorList>
            <person name="Tseng C.T."/>
            <person name="Shu H.Y."/>
            <person name="Chen M.H."/>
            <person name="Fang Y.J."/>
            <person name="Wu T.L."/>
            <person name="Lin Y.C."/>
            <person name="Huang C.J."/>
        </authorList>
    </citation>
    <scope>NUCLEOTIDE SEQUENCE [LARGE SCALE GENOMIC DNA]</scope>
    <source>
        <strain evidence="2 4">TCT-1</strain>
    </source>
</reference>
<dbReference type="EMBL" id="AP028978">
    <property type="protein sequence ID" value="BET97339.1"/>
    <property type="molecule type" value="Genomic_DNA"/>
</dbReference>
<evidence type="ECO:0000313" key="3">
    <source>
        <dbReference type="EMBL" id="BET97748.1"/>
    </source>
</evidence>
<proteinExistence type="predicted"/>
<organism evidence="2 4">
    <name type="scientific">Xenorhabdus taiwanensis</name>
    <dbReference type="NCBI Taxonomy" id="3085177"/>
    <lineage>
        <taxon>Bacteria</taxon>
        <taxon>Pseudomonadati</taxon>
        <taxon>Pseudomonadota</taxon>
        <taxon>Gammaproteobacteria</taxon>
        <taxon>Enterobacterales</taxon>
        <taxon>Morganellaceae</taxon>
        <taxon>Xenorhabdus</taxon>
    </lineage>
</organism>
<gene>
    <name evidence="1" type="ORF">TCT1_14060</name>
    <name evidence="2" type="ORF">TCT1_22600</name>
    <name evidence="3" type="ORF">TCT1_26690</name>
</gene>
<dbReference type="EMBL" id="AP028978">
    <property type="protein sequence ID" value="BET96485.1"/>
    <property type="molecule type" value="Genomic_DNA"/>
</dbReference>
<sequence>MNDQNVYLYIYEPPNTRAPTHIVNLCTYDKWLRMSKTEQDALIKKITVEYPNHTNCVIRAE</sequence>
<name>A0ABM8JXC6_9GAMM</name>
<evidence type="ECO:0000313" key="4">
    <source>
        <dbReference type="Proteomes" id="UP001529514"/>
    </source>
</evidence>
<dbReference type="Proteomes" id="UP001529514">
    <property type="component" value="Chromosome"/>
</dbReference>
<evidence type="ECO:0000313" key="2">
    <source>
        <dbReference type="EMBL" id="BET97339.1"/>
    </source>
</evidence>
<keyword evidence="4" id="KW-1185">Reference proteome</keyword>